<evidence type="ECO:0000313" key="1">
    <source>
        <dbReference type="Proteomes" id="UP000694920"/>
    </source>
</evidence>
<dbReference type="AlphaFoldDB" id="A0AAJ7VWV7"/>
<keyword evidence="1" id="KW-1185">Reference proteome</keyword>
<dbReference type="Proteomes" id="UP000694920">
    <property type="component" value="Unplaced"/>
</dbReference>
<dbReference type="GeneID" id="107263001"/>
<dbReference type="RefSeq" id="XP_024936154.1">
    <property type="nucleotide sequence ID" value="XM_025080386.1"/>
</dbReference>
<protein>
    <submittedName>
        <fullName evidence="2">Uncharacterized protein LOC107263001 isoform X2</fullName>
    </submittedName>
</protein>
<sequence>MATVEDDSFQNLKSHSMHPAEKLEWVPLSLTLVEYPHASLACPIFGVYEEIAGRGG</sequence>
<gene>
    <name evidence="2" type="primary">LOC107263001</name>
</gene>
<proteinExistence type="predicted"/>
<evidence type="ECO:0000313" key="2">
    <source>
        <dbReference type="RefSeq" id="XP_024936154.1"/>
    </source>
</evidence>
<reference evidence="2" key="1">
    <citation type="submission" date="2025-08" db="UniProtKB">
        <authorList>
            <consortium name="RefSeq"/>
        </authorList>
    </citation>
    <scope>IDENTIFICATION</scope>
</reference>
<organism evidence="1 2">
    <name type="scientific">Cephus cinctus</name>
    <name type="common">Wheat stem sawfly</name>
    <dbReference type="NCBI Taxonomy" id="211228"/>
    <lineage>
        <taxon>Eukaryota</taxon>
        <taxon>Metazoa</taxon>
        <taxon>Ecdysozoa</taxon>
        <taxon>Arthropoda</taxon>
        <taxon>Hexapoda</taxon>
        <taxon>Insecta</taxon>
        <taxon>Pterygota</taxon>
        <taxon>Neoptera</taxon>
        <taxon>Endopterygota</taxon>
        <taxon>Hymenoptera</taxon>
        <taxon>Cephoidea</taxon>
        <taxon>Cephidae</taxon>
        <taxon>Cephus</taxon>
    </lineage>
</organism>
<accession>A0AAJ7VWV7</accession>
<name>A0AAJ7VWV7_CEPCN</name>